<evidence type="ECO:0000256" key="1">
    <source>
        <dbReference type="ARBA" id="ARBA00022441"/>
    </source>
</evidence>
<keyword evidence="2" id="KW-0677">Repeat</keyword>
<organism evidence="5 6">
    <name type="scientific">Glomus cerebriforme</name>
    <dbReference type="NCBI Taxonomy" id="658196"/>
    <lineage>
        <taxon>Eukaryota</taxon>
        <taxon>Fungi</taxon>
        <taxon>Fungi incertae sedis</taxon>
        <taxon>Mucoromycota</taxon>
        <taxon>Glomeromycotina</taxon>
        <taxon>Glomeromycetes</taxon>
        <taxon>Glomerales</taxon>
        <taxon>Glomeraceae</taxon>
        <taxon>Glomus</taxon>
    </lineage>
</organism>
<feature type="signal peptide" evidence="4">
    <location>
        <begin position="1"/>
        <end position="20"/>
    </location>
</feature>
<feature type="chain" id="PRO_5017352177" description="Galactose oxidase" evidence="4">
    <location>
        <begin position="21"/>
        <end position="413"/>
    </location>
</feature>
<keyword evidence="3" id="KW-1133">Transmembrane helix</keyword>
<dbReference type="PANTHER" id="PTHR46093:SF18">
    <property type="entry name" value="FIBRONECTIN TYPE-III DOMAIN-CONTAINING PROTEIN"/>
    <property type="match status" value="1"/>
</dbReference>
<name>A0A397SLM2_9GLOM</name>
<keyword evidence="4" id="KW-0732">Signal</keyword>
<dbReference type="EMBL" id="QKYT01000329">
    <property type="protein sequence ID" value="RIA87043.1"/>
    <property type="molecule type" value="Genomic_DNA"/>
</dbReference>
<evidence type="ECO:0008006" key="7">
    <source>
        <dbReference type="Google" id="ProtNLM"/>
    </source>
</evidence>
<sequence length="413" mass="46667">MSRLIFYVFLLLSSVAFSNAYNFSAYAPPSIVLDNKYFIEIEQEIRVGFRLFDASSVNKDSKTIKYQNLQYTSDPPKVKVPRVVANKDKLYLFGINGNDFFETTVMFSFDINERIWRELKDINMPSHLSYNQEEQFVGPDSSGNAYLLYNDNNVMLTFNTETLKWNEYTIQSFVLTGYAFYSWYSATILPDGRIIYIGGRFGDSTGTNYVDAQMNQVYVYDTTTNNWSTQATSGTVPGPRNSHSASLTSDGRIIVYGGVTANNIPSDPSLVVLDTTNYAWSSPQVTNPIGSVWLAPSVIIDNSMFLYVGINSTTSVWYAFNKVFMLDTSTYTWNALDPVAIDDNENIYSNGNHQISDGINSMNKGDPLTIILIIVLIVISSIFILMLAGVTFYKWYQVKYHPQPPNDQKLSHV</sequence>
<evidence type="ECO:0000313" key="6">
    <source>
        <dbReference type="Proteomes" id="UP000265703"/>
    </source>
</evidence>
<keyword evidence="1" id="KW-0880">Kelch repeat</keyword>
<dbReference type="InterPro" id="IPR015915">
    <property type="entry name" value="Kelch-typ_b-propeller"/>
</dbReference>
<dbReference type="OrthoDB" id="432528at2759"/>
<keyword evidence="6" id="KW-1185">Reference proteome</keyword>
<keyword evidence="3" id="KW-0472">Membrane</keyword>
<protein>
    <recommendedName>
        <fullName evidence="7">Galactose oxidase</fullName>
    </recommendedName>
</protein>
<feature type="transmembrane region" description="Helical" evidence="3">
    <location>
        <begin position="370"/>
        <end position="393"/>
    </location>
</feature>
<evidence type="ECO:0000256" key="4">
    <source>
        <dbReference type="SAM" id="SignalP"/>
    </source>
</evidence>
<evidence type="ECO:0000256" key="3">
    <source>
        <dbReference type="SAM" id="Phobius"/>
    </source>
</evidence>
<dbReference type="Pfam" id="PF24681">
    <property type="entry name" value="Kelch_KLHDC2_KLHL20_DRC7"/>
    <property type="match status" value="1"/>
</dbReference>
<evidence type="ECO:0000313" key="5">
    <source>
        <dbReference type="EMBL" id="RIA87043.1"/>
    </source>
</evidence>
<evidence type="ECO:0000256" key="2">
    <source>
        <dbReference type="ARBA" id="ARBA00022737"/>
    </source>
</evidence>
<reference evidence="5 6" key="1">
    <citation type="submission" date="2018-06" db="EMBL/GenBank/DDBJ databases">
        <title>Comparative genomics reveals the genomic features of Rhizophagus irregularis, R. cerebriforme, R. diaphanum and Gigaspora rosea, and their symbiotic lifestyle signature.</title>
        <authorList>
            <person name="Morin E."/>
            <person name="San Clemente H."/>
            <person name="Chen E.C.H."/>
            <person name="De La Providencia I."/>
            <person name="Hainaut M."/>
            <person name="Kuo A."/>
            <person name="Kohler A."/>
            <person name="Murat C."/>
            <person name="Tang N."/>
            <person name="Roy S."/>
            <person name="Loubradou J."/>
            <person name="Henrissat B."/>
            <person name="Grigoriev I.V."/>
            <person name="Corradi N."/>
            <person name="Roux C."/>
            <person name="Martin F.M."/>
        </authorList>
    </citation>
    <scope>NUCLEOTIDE SEQUENCE [LARGE SCALE GENOMIC DNA]</scope>
    <source>
        <strain evidence="5 6">DAOM 227022</strain>
    </source>
</reference>
<dbReference type="SUPFAM" id="SSF117281">
    <property type="entry name" value="Kelch motif"/>
    <property type="match status" value="1"/>
</dbReference>
<comment type="caution">
    <text evidence="5">The sequence shown here is derived from an EMBL/GenBank/DDBJ whole genome shotgun (WGS) entry which is preliminary data.</text>
</comment>
<keyword evidence="3" id="KW-0812">Transmembrane</keyword>
<dbReference type="PANTHER" id="PTHR46093">
    <property type="entry name" value="ACYL-COA-BINDING DOMAIN-CONTAINING PROTEIN 5"/>
    <property type="match status" value="1"/>
</dbReference>
<proteinExistence type="predicted"/>
<gene>
    <name evidence="5" type="ORF">C1645_828333</name>
</gene>
<dbReference type="AlphaFoldDB" id="A0A397SLM2"/>
<dbReference type="Gene3D" id="2.120.10.80">
    <property type="entry name" value="Kelch-type beta propeller"/>
    <property type="match status" value="1"/>
</dbReference>
<accession>A0A397SLM2</accession>
<dbReference type="Proteomes" id="UP000265703">
    <property type="component" value="Unassembled WGS sequence"/>
</dbReference>